<dbReference type="RefSeq" id="XP_020095286.1">
    <property type="nucleotide sequence ID" value="XM_020239697.1"/>
</dbReference>
<feature type="domain" description="U3 small nucleolar RNA-associated protein 20 N-terminal" evidence="2">
    <location>
        <begin position="887"/>
        <end position="1526"/>
    </location>
</feature>
<dbReference type="Pfam" id="PF20416">
    <property type="entry name" value="UTP20"/>
    <property type="match status" value="1"/>
</dbReference>
<feature type="region of interest" description="Disordered" evidence="1">
    <location>
        <begin position="671"/>
        <end position="695"/>
    </location>
</feature>
<dbReference type="InterPro" id="IPR016024">
    <property type="entry name" value="ARM-type_fold"/>
</dbReference>
<evidence type="ECO:0000259" key="4">
    <source>
        <dbReference type="Pfam" id="PF23099"/>
    </source>
</evidence>
<dbReference type="OrthoDB" id="360653at2759"/>
<dbReference type="Proteomes" id="UP000515123">
    <property type="component" value="Linkage group 9"/>
</dbReference>
<accession>A0A6P5FG69</accession>
<dbReference type="Gene3D" id="1.25.10.10">
    <property type="entry name" value="Leucine-rich Repeat Variant"/>
    <property type="match status" value="3"/>
</dbReference>
<organism evidence="5 6">
    <name type="scientific">Ananas comosus</name>
    <name type="common">Pineapple</name>
    <name type="synonym">Ananas ananas</name>
    <dbReference type="NCBI Taxonomy" id="4615"/>
    <lineage>
        <taxon>Eukaryota</taxon>
        <taxon>Viridiplantae</taxon>
        <taxon>Streptophyta</taxon>
        <taxon>Embryophyta</taxon>
        <taxon>Tracheophyta</taxon>
        <taxon>Spermatophyta</taxon>
        <taxon>Magnoliopsida</taxon>
        <taxon>Liliopsida</taxon>
        <taxon>Poales</taxon>
        <taxon>Bromeliaceae</taxon>
        <taxon>Bromelioideae</taxon>
        <taxon>Ananas</taxon>
    </lineage>
</organism>
<keyword evidence="5" id="KW-1185">Reference proteome</keyword>
<gene>
    <name evidence="6" type="primary">LOC109714941</name>
</gene>
<feature type="domain" description="U3 small nucleolar RNA-associated protein 20" evidence="3">
    <location>
        <begin position="1738"/>
        <end position="1952"/>
    </location>
</feature>
<protein>
    <submittedName>
        <fullName evidence="6">Small subunit processome component 20 homolog</fullName>
    </submittedName>
</protein>
<sequence length="2689" mass="305974">MATAQSHAVKCLNTSTGGKRFVFKSFYQRVEEIDIDVFRSLEPVKLEPSSGSSFFRESLLQWRELNTAEDFISFYEKMMPLVQTLPQIILHRELIFSELLKRLNMKARLSLEPILMLIASFSRDVLEEFLPLLQRLTNSLVDLLTNGGDRDPEVLEQVFTSWSYIMMYLQKYLVKDVQHILIITAQLRFYPKDYVREFMAEAVSFVLRNSPINQLYKGLTKVVKEVAKTPSPARKGGVTALLWHVMKGTSSRLHSRAEKVFRFLIDKFILELIHKFPQGSEAVYEVRTGLVSRLCREVDQKELKLMYNCLLKETFNCIDDGCSEHLNEMLGLLKFAVQKSSRKQVLDTETMFRLVQLLIEKYMMAADARELENKFSEVVSSILGLMLCLLDVPLISTDLMRISLLYTPAFQLRSSSLVTFVRELLTKDPQILHVFSSHIMSAMDNFVEASPEEVLFVLLTFFERQGSDSIIREPEDKVKKLCRFFKMKLCQWNELLNGVEASGNRADIQVSVSEAGILWGVLSCYPHFQNLKDDLWSIKNLIAQLDCLLQAEGGTDSIGGLSRSTWQSLIGVALTSFRKLLMVSNLGSLERSLFLSLAKKYRTSPHVLSAVADFWDSVLGEKFSSQSVLQEFDVQNALDSFCTFADNLSMPNKEVRVSTLRILSHYAPLEQQLPTGDEPPNKKLKTEDSGSGKEDAKHTNVVELLLQVESLPLSTSTDRSITILISRIQTSLYFGKINNDYIPLLLNGIIGILYNRLSSLWKPALECLALLISKYKDLVWNRFIQYLGTLQSKSLSSEDHLMKLNREAPQPISLFECFDLYLVPDSDCTPCMTVTVSLLQSLQKIPEIAESRSRQLIPLFLNFMGYTDEDAISVESYISEKCKGKDWRMVLKEWLNLLRLMRNARSLYCNKVLKEVLMIRLLDETDPDVQLKVLDCLLNWKDDFLVPYEQHLKNLVIAKNLREELTTWAVSKDLQSIQEDYRGHLVSLIIRVLTPKVRKLKTLGSRKHAGVSHRKAILRFFSQFDVNELQLFFYLLLKPLVPRSLLIEVSDSLTTSMFDNFIDKFLSYIAKVATLTTTDDISWKRIDGFLHVVEDILGTFDLMHVGPFLNPFLMIVVRILEMCKWNLASKNSGNTYPRGDNSGNLEVHKDNTLAPGSLMINISNDQVKDLRSLCLKVISSTLNKHDTHDFSSEFWHIFFTSVKPLLDNFKQEGASSEKPSSLFSCFIAMSQSPTLVPLLGRETNLISAIFSILTVRTASDAILSSVLDFIENLLKLDKDLDSEGSDTVKRILEPHVEVLVSSFRDLYQTRREFHRKSTIWPGQRELRIFKLLVKYIRDPVSADYFLDILLPFLRKKDLNSDECLEGLQVVKGIVAVLGHEAFGKVLQAIHPLLVTAELGLRLCICDILDGLALRDPSYAFLATLLRDLNAVSSSELGELDYDARIKAYDTVRHELFPELREEHAVAILSHCVWDMSSEELIFRQSASRALHSFLQFATSILGSAESIISSIWTKASIQRILEKTYLHSMGDAMSKDISIQKEWITLLREMVFNFEQVPSLSSFKPLCSTDPEVDFFNNITHLQIHRRSRALSRFRNVITAGNFSEDLTMKIFVPLFFNMLFDVKDGKGEHLRNACVETLASVAGQLQWESYRTILMRCFRELSVKQDKQKILLRLICAVLHVFHFFDSHSNNGVKDSGVEGDFHLCSSSSQNVSPEKQQYLQKVLLPLVQKLLVSDPEKVNVNISLVALKVLKLLPTDILDSQLSSIIHRICNFLKNRLESIRDEARSALAACLKELGVEYLQLVVKILQAILKRGYELHVLGYTLNFILSKTLTEGSTGKIDYCLAELISVVESDILGDVAEEKEVDKIASKMKETRKKKSFETLKLIAQSITFRTHALKLLWPIAAHLQKHLTPKMKKRLEMMLNYIALGIECNPSAGNKELFVFAYGLIEDTVTEQSSNGKEASSDEISNRTTFLVLGDNGLRNSHLITEFSLGLLRNRLKKMKLDKKDEQLLSMLDPFVKLFGECLNSKYEDVLSSAIRCLATLIRLPLPSLEAQAEKMKNILFDIARKYGNSKNTLLQSCLKLLTNLLQSCRISLSNNQLHMLIQFPVFVDLETNPSPIALSLLKSIVSRKLVVPEIYDIVVKVSELMVTSQSEAIRKKSSQILLQFLLDYELSNKRLQQHMDFLLTNLSYEHSSGREAVLEMIHALLVKSPESLIENQAQTFFVRLVLSLANDHEHKVQSMVGTVIKVLIGRLCHLRANPRALDPILEYSLAWYTGEKQQLSGEKQQLWSAAAQVLGLLVEVLKKGFNKHINRVLSVAKHILESSILASSDVELDFSNEAGVPFYKEAYYSLVMLEKILQHFPEMYFDRKFEDLWALICKSLLHPHMWLRRISNRLVALYFAAASEAGRTNNETIKSGALFLVNPSRLFLLAVSFVSQLRTELSDEAANNLIAQNIVFSICGLHSFAKQRKLSALHQFWSTLSSDEQGLYLKGFELLASRKAQDQFLLCTTTTSVSLVGEDQIIHEAGEDLKSLLVAPLLKKMGKIAMQMEDAQMKIVFNCFKMISLQLGSEDSLAYAPQMLFPLYKVCEGFAGKIVGDEIKQLAEEVRDSVRDVLGVDNFVQVYNMIRKNLKQKREKRKQSQKLVAVVNPMRHAKRKLQIAAKHRAHKKRKIAAMKAGTWKR</sequence>
<proteinExistence type="predicted"/>
<dbReference type="GO" id="GO:0032040">
    <property type="term" value="C:small-subunit processome"/>
    <property type="evidence" value="ECO:0007669"/>
    <property type="project" value="TreeGrafter"/>
</dbReference>
<dbReference type="SUPFAM" id="SSF48371">
    <property type="entry name" value="ARM repeat"/>
    <property type="match status" value="3"/>
</dbReference>
<dbReference type="InterPro" id="IPR046523">
    <property type="entry name" value="UTP20_dom"/>
</dbReference>
<dbReference type="GO" id="GO:0030686">
    <property type="term" value="C:90S preribosome"/>
    <property type="evidence" value="ECO:0007669"/>
    <property type="project" value="TreeGrafter"/>
</dbReference>
<dbReference type="Pfam" id="PF23099">
    <property type="entry name" value="UTP20_C"/>
    <property type="match status" value="1"/>
</dbReference>
<dbReference type="PANTHER" id="PTHR17695">
    <property type="entry name" value="SMALL SUBUNIT PROCESSOME COMPONENT 20 HOMOLOG"/>
    <property type="match status" value="1"/>
</dbReference>
<name>A0A6P5FG69_ANACO</name>
<dbReference type="InterPro" id="IPR011989">
    <property type="entry name" value="ARM-like"/>
</dbReference>
<evidence type="ECO:0000259" key="3">
    <source>
        <dbReference type="Pfam" id="PF20416"/>
    </source>
</evidence>
<evidence type="ECO:0000313" key="6">
    <source>
        <dbReference type="RefSeq" id="XP_020095286.1"/>
    </source>
</evidence>
<evidence type="ECO:0000259" key="2">
    <source>
        <dbReference type="Pfam" id="PF07539"/>
    </source>
</evidence>
<feature type="compositionally biased region" description="Basic and acidic residues" evidence="1">
    <location>
        <begin position="679"/>
        <end position="695"/>
    </location>
</feature>
<evidence type="ECO:0000256" key="1">
    <source>
        <dbReference type="SAM" id="MobiDB-lite"/>
    </source>
</evidence>
<evidence type="ECO:0000313" key="5">
    <source>
        <dbReference type="Proteomes" id="UP000515123"/>
    </source>
</evidence>
<dbReference type="PANTHER" id="PTHR17695:SF11">
    <property type="entry name" value="SMALL SUBUNIT PROCESSOME COMPONENT 20 HOMOLOG"/>
    <property type="match status" value="1"/>
</dbReference>
<dbReference type="Pfam" id="PF07539">
    <property type="entry name" value="UTP20_N"/>
    <property type="match status" value="1"/>
</dbReference>
<dbReference type="InterPro" id="IPR057525">
    <property type="entry name" value="UTP20_C"/>
</dbReference>
<dbReference type="GeneID" id="109714941"/>
<dbReference type="InterPro" id="IPR052575">
    <property type="entry name" value="SSU_processome_comp_20"/>
</dbReference>
<feature type="domain" description="U3 small nucleolar RNA-associated protein 20 C-terminal" evidence="4">
    <location>
        <begin position="2584"/>
        <end position="2680"/>
    </location>
</feature>
<reference evidence="6" key="2">
    <citation type="submission" date="2025-08" db="UniProtKB">
        <authorList>
            <consortium name="RefSeq"/>
        </authorList>
    </citation>
    <scope>IDENTIFICATION</scope>
    <source>
        <tissue evidence="6">Leaf</tissue>
    </source>
</reference>
<dbReference type="InterPro" id="IPR011430">
    <property type="entry name" value="UTP20_N"/>
</dbReference>
<reference evidence="5" key="1">
    <citation type="journal article" date="2015" name="Nat. Genet.">
        <title>The pineapple genome and the evolution of CAM photosynthesis.</title>
        <authorList>
            <person name="Ming R."/>
            <person name="VanBuren R."/>
            <person name="Wai C.M."/>
            <person name="Tang H."/>
            <person name="Schatz M.C."/>
            <person name="Bowers J.E."/>
            <person name="Lyons E."/>
            <person name="Wang M.L."/>
            <person name="Chen J."/>
            <person name="Biggers E."/>
            <person name="Zhang J."/>
            <person name="Huang L."/>
            <person name="Zhang L."/>
            <person name="Miao W."/>
            <person name="Zhang J."/>
            <person name="Ye Z."/>
            <person name="Miao C."/>
            <person name="Lin Z."/>
            <person name="Wang H."/>
            <person name="Zhou H."/>
            <person name="Yim W.C."/>
            <person name="Priest H.D."/>
            <person name="Zheng C."/>
            <person name="Woodhouse M."/>
            <person name="Edger P.P."/>
            <person name="Guyot R."/>
            <person name="Guo H.B."/>
            <person name="Guo H."/>
            <person name="Zheng G."/>
            <person name="Singh R."/>
            <person name="Sharma A."/>
            <person name="Min X."/>
            <person name="Zheng Y."/>
            <person name="Lee H."/>
            <person name="Gurtowski J."/>
            <person name="Sedlazeck F.J."/>
            <person name="Harkess A."/>
            <person name="McKain M.R."/>
            <person name="Liao Z."/>
            <person name="Fang J."/>
            <person name="Liu J."/>
            <person name="Zhang X."/>
            <person name="Zhang Q."/>
            <person name="Hu W."/>
            <person name="Qin Y."/>
            <person name="Wang K."/>
            <person name="Chen L.Y."/>
            <person name="Shirley N."/>
            <person name="Lin Y.R."/>
            <person name="Liu L.Y."/>
            <person name="Hernandez A.G."/>
            <person name="Wright C.L."/>
            <person name="Bulone V."/>
            <person name="Tuskan G.A."/>
            <person name="Heath K."/>
            <person name="Zee F."/>
            <person name="Moore P.H."/>
            <person name="Sunkar R."/>
            <person name="Leebens-Mack J.H."/>
            <person name="Mockler T."/>
            <person name="Bennetzen J.L."/>
            <person name="Freeling M."/>
            <person name="Sankoff D."/>
            <person name="Paterson A.H."/>
            <person name="Zhu X."/>
            <person name="Yang X."/>
            <person name="Smith J.A."/>
            <person name="Cushman J.C."/>
            <person name="Paull R.E."/>
            <person name="Yu Q."/>
        </authorList>
    </citation>
    <scope>NUCLEOTIDE SEQUENCE [LARGE SCALE GENOMIC DNA]</scope>
    <source>
        <strain evidence="5">cv. F153</strain>
    </source>
</reference>